<accession>A0A9D4DDA6</accession>
<name>A0A9D4DDA6_DREPO</name>
<proteinExistence type="predicted"/>
<evidence type="ECO:0000313" key="2">
    <source>
        <dbReference type="Proteomes" id="UP000828390"/>
    </source>
</evidence>
<reference evidence="1" key="1">
    <citation type="journal article" date="2019" name="bioRxiv">
        <title>The Genome of the Zebra Mussel, Dreissena polymorpha: A Resource for Invasive Species Research.</title>
        <authorList>
            <person name="McCartney M.A."/>
            <person name="Auch B."/>
            <person name="Kono T."/>
            <person name="Mallez S."/>
            <person name="Zhang Y."/>
            <person name="Obille A."/>
            <person name="Becker A."/>
            <person name="Abrahante J.E."/>
            <person name="Garbe J."/>
            <person name="Badalamenti J.P."/>
            <person name="Herman A."/>
            <person name="Mangelson H."/>
            <person name="Liachko I."/>
            <person name="Sullivan S."/>
            <person name="Sone E.D."/>
            <person name="Koren S."/>
            <person name="Silverstein K.A.T."/>
            <person name="Beckman K.B."/>
            <person name="Gohl D.M."/>
        </authorList>
    </citation>
    <scope>NUCLEOTIDE SEQUENCE</scope>
    <source>
        <strain evidence="1">Duluth1</strain>
        <tissue evidence="1">Whole animal</tissue>
    </source>
</reference>
<gene>
    <name evidence="1" type="ORF">DPMN_181662</name>
</gene>
<evidence type="ECO:0000313" key="1">
    <source>
        <dbReference type="EMBL" id="KAH3747239.1"/>
    </source>
</evidence>
<protein>
    <submittedName>
        <fullName evidence="1">Uncharacterized protein</fullName>
    </submittedName>
</protein>
<keyword evidence="2" id="KW-1185">Reference proteome</keyword>
<dbReference type="EMBL" id="JAIWYP010000010">
    <property type="protein sequence ID" value="KAH3747239.1"/>
    <property type="molecule type" value="Genomic_DNA"/>
</dbReference>
<organism evidence="1 2">
    <name type="scientific">Dreissena polymorpha</name>
    <name type="common">Zebra mussel</name>
    <name type="synonym">Mytilus polymorpha</name>
    <dbReference type="NCBI Taxonomy" id="45954"/>
    <lineage>
        <taxon>Eukaryota</taxon>
        <taxon>Metazoa</taxon>
        <taxon>Spiralia</taxon>
        <taxon>Lophotrochozoa</taxon>
        <taxon>Mollusca</taxon>
        <taxon>Bivalvia</taxon>
        <taxon>Autobranchia</taxon>
        <taxon>Heteroconchia</taxon>
        <taxon>Euheterodonta</taxon>
        <taxon>Imparidentia</taxon>
        <taxon>Neoheterodontei</taxon>
        <taxon>Myida</taxon>
        <taxon>Dreissenoidea</taxon>
        <taxon>Dreissenidae</taxon>
        <taxon>Dreissena</taxon>
    </lineage>
</organism>
<sequence>MQIIQQVIHALSKSYTKSAIQKVIQTAKVVIHQFSHTLSKSYQFSHAPSQPYIKAVIHQFSHTLSQSYTK</sequence>
<comment type="caution">
    <text evidence="1">The sequence shown here is derived from an EMBL/GenBank/DDBJ whole genome shotgun (WGS) entry which is preliminary data.</text>
</comment>
<dbReference type="Proteomes" id="UP000828390">
    <property type="component" value="Unassembled WGS sequence"/>
</dbReference>
<reference evidence="1" key="2">
    <citation type="submission" date="2020-11" db="EMBL/GenBank/DDBJ databases">
        <authorList>
            <person name="McCartney M.A."/>
            <person name="Auch B."/>
            <person name="Kono T."/>
            <person name="Mallez S."/>
            <person name="Becker A."/>
            <person name="Gohl D.M."/>
            <person name="Silverstein K.A.T."/>
            <person name="Koren S."/>
            <person name="Bechman K.B."/>
            <person name="Herman A."/>
            <person name="Abrahante J.E."/>
            <person name="Garbe J."/>
        </authorList>
    </citation>
    <scope>NUCLEOTIDE SEQUENCE</scope>
    <source>
        <strain evidence="1">Duluth1</strain>
        <tissue evidence="1">Whole animal</tissue>
    </source>
</reference>
<dbReference type="AlphaFoldDB" id="A0A9D4DDA6"/>